<dbReference type="SUPFAM" id="SSF57903">
    <property type="entry name" value="FYVE/PHD zinc finger"/>
    <property type="match status" value="1"/>
</dbReference>
<reference evidence="6 7" key="1">
    <citation type="journal article" date="2024" name="BMC Genomics">
        <title>De novo assembly and annotation of Popillia japonica's genome with initial clues to its potential as an invasive pest.</title>
        <authorList>
            <person name="Cucini C."/>
            <person name="Boschi S."/>
            <person name="Funari R."/>
            <person name="Cardaioli E."/>
            <person name="Iannotti N."/>
            <person name="Marturano G."/>
            <person name="Paoli F."/>
            <person name="Bruttini M."/>
            <person name="Carapelli A."/>
            <person name="Frati F."/>
            <person name="Nardi F."/>
        </authorList>
    </citation>
    <scope>NUCLEOTIDE SEQUENCE [LARGE SCALE GENOMIC DNA]</scope>
    <source>
        <strain evidence="6">DMR45628</strain>
    </source>
</reference>
<evidence type="ECO:0000256" key="4">
    <source>
        <dbReference type="PROSITE-ProRule" id="PRU00146"/>
    </source>
</evidence>
<protein>
    <recommendedName>
        <fullName evidence="5">PHD-type domain-containing protein</fullName>
    </recommendedName>
</protein>
<dbReference type="InterPro" id="IPR019786">
    <property type="entry name" value="Zinc_finger_PHD-type_CS"/>
</dbReference>
<dbReference type="EMBL" id="JASPKY010001087">
    <property type="protein sequence ID" value="KAK9679114.1"/>
    <property type="molecule type" value="Genomic_DNA"/>
</dbReference>
<evidence type="ECO:0000256" key="1">
    <source>
        <dbReference type="ARBA" id="ARBA00022723"/>
    </source>
</evidence>
<evidence type="ECO:0000256" key="2">
    <source>
        <dbReference type="ARBA" id="ARBA00022771"/>
    </source>
</evidence>
<proteinExistence type="predicted"/>
<evidence type="ECO:0000256" key="3">
    <source>
        <dbReference type="ARBA" id="ARBA00022833"/>
    </source>
</evidence>
<dbReference type="GO" id="GO:0008270">
    <property type="term" value="F:zinc ion binding"/>
    <property type="evidence" value="ECO:0007669"/>
    <property type="project" value="UniProtKB-KW"/>
</dbReference>
<dbReference type="InterPro" id="IPR019787">
    <property type="entry name" value="Znf_PHD-finger"/>
</dbReference>
<evidence type="ECO:0000313" key="7">
    <source>
        <dbReference type="Proteomes" id="UP001458880"/>
    </source>
</evidence>
<keyword evidence="1" id="KW-0479">Metal-binding</keyword>
<dbReference type="InterPro" id="IPR013083">
    <property type="entry name" value="Znf_RING/FYVE/PHD"/>
</dbReference>
<dbReference type="PROSITE" id="PS01359">
    <property type="entry name" value="ZF_PHD_1"/>
    <property type="match status" value="1"/>
</dbReference>
<keyword evidence="2 4" id="KW-0863">Zinc-finger</keyword>
<evidence type="ECO:0000259" key="5">
    <source>
        <dbReference type="PROSITE" id="PS50016"/>
    </source>
</evidence>
<dbReference type="InterPro" id="IPR011011">
    <property type="entry name" value="Znf_FYVE_PHD"/>
</dbReference>
<dbReference type="Gene3D" id="3.30.40.10">
    <property type="entry name" value="Zinc/RING finger domain, C3HC4 (zinc finger)"/>
    <property type="match status" value="1"/>
</dbReference>
<organism evidence="6 7">
    <name type="scientific">Popillia japonica</name>
    <name type="common">Japanese beetle</name>
    <dbReference type="NCBI Taxonomy" id="7064"/>
    <lineage>
        <taxon>Eukaryota</taxon>
        <taxon>Metazoa</taxon>
        <taxon>Ecdysozoa</taxon>
        <taxon>Arthropoda</taxon>
        <taxon>Hexapoda</taxon>
        <taxon>Insecta</taxon>
        <taxon>Pterygota</taxon>
        <taxon>Neoptera</taxon>
        <taxon>Endopterygota</taxon>
        <taxon>Coleoptera</taxon>
        <taxon>Polyphaga</taxon>
        <taxon>Scarabaeiformia</taxon>
        <taxon>Scarabaeidae</taxon>
        <taxon>Rutelinae</taxon>
        <taxon>Popillia</taxon>
    </lineage>
</organism>
<accession>A0AAW1HRY8</accession>
<sequence>MAIECVVCSSSIGRCDGYLSCRSICNRNFHCSCVNISVKQLARMKEDGSIQNWSCSSCSVNIIKNMPHDGQSYSITCDGVGGSDGVGDAGSSNILQLTRLE</sequence>
<dbReference type="PROSITE" id="PS50016">
    <property type="entry name" value="ZF_PHD_2"/>
    <property type="match status" value="1"/>
</dbReference>
<feature type="domain" description="PHD-type" evidence="5">
    <location>
        <begin position="2"/>
        <end position="61"/>
    </location>
</feature>
<evidence type="ECO:0000313" key="6">
    <source>
        <dbReference type="EMBL" id="KAK9679114.1"/>
    </source>
</evidence>
<dbReference type="AlphaFoldDB" id="A0AAW1HRY8"/>
<keyword evidence="7" id="KW-1185">Reference proteome</keyword>
<name>A0AAW1HRY8_POPJA</name>
<keyword evidence="3" id="KW-0862">Zinc</keyword>
<dbReference type="Proteomes" id="UP001458880">
    <property type="component" value="Unassembled WGS sequence"/>
</dbReference>
<gene>
    <name evidence="6" type="ORF">QE152_g40262</name>
</gene>
<comment type="caution">
    <text evidence="6">The sequence shown here is derived from an EMBL/GenBank/DDBJ whole genome shotgun (WGS) entry which is preliminary data.</text>
</comment>